<reference evidence="2" key="1">
    <citation type="journal article" date="2019" name="Int. J. Syst. Evol. Microbiol.">
        <title>The Global Catalogue of Microorganisms (GCM) 10K type strain sequencing project: providing services to taxonomists for standard genome sequencing and annotation.</title>
        <authorList>
            <consortium name="The Broad Institute Genomics Platform"/>
            <consortium name="The Broad Institute Genome Sequencing Center for Infectious Disease"/>
            <person name="Wu L."/>
            <person name="Ma J."/>
        </authorList>
    </citation>
    <scope>NUCLEOTIDE SEQUENCE [LARGE SCALE GENOMIC DNA]</scope>
    <source>
        <strain evidence="2">JCM 17975</strain>
    </source>
</reference>
<dbReference type="RefSeq" id="WP_253873739.1">
    <property type="nucleotide sequence ID" value="NZ_BAABHM010000018.1"/>
</dbReference>
<proteinExistence type="predicted"/>
<accession>A0ABP8XW31</accession>
<name>A0ABP8XW31_9MICO</name>
<protein>
    <submittedName>
        <fullName evidence="1">Uncharacterized protein</fullName>
    </submittedName>
</protein>
<sequence>MTRVWQDEDGQQYAIAPTTDDEGVRGRRLLIADADGDLDVALEVLSKPPAPMQEITATWHRPVQPLLLQRFATDVVTELLDGVVRRGQTGWLQTNIAYALSWAGLEVSRWWGPEWPLVEDGAAGNAYSEPDADAVPFAWLGLALNTGDVEIDIYQDDAYFGLCFEPQARRVLTDNDPGYFRLHESLPLPIGRIEQVRVTIDTTTLDDPFSDIVLAEAVLMVGGQPVPLIAAENYGPNEWHRLDESVVILRDSAALKNLDWHPPRPV</sequence>
<gene>
    <name evidence="1" type="ORF">GCM10023198_42110</name>
</gene>
<evidence type="ECO:0000313" key="2">
    <source>
        <dbReference type="Proteomes" id="UP001500843"/>
    </source>
</evidence>
<dbReference type="EMBL" id="BAABHM010000018">
    <property type="protein sequence ID" value="GAA4714472.1"/>
    <property type="molecule type" value="Genomic_DNA"/>
</dbReference>
<comment type="caution">
    <text evidence="1">The sequence shown here is derived from an EMBL/GenBank/DDBJ whole genome shotgun (WGS) entry which is preliminary data.</text>
</comment>
<evidence type="ECO:0000313" key="1">
    <source>
        <dbReference type="EMBL" id="GAA4714472.1"/>
    </source>
</evidence>
<keyword evidence="2" id="KW-1185">Reference proteome</keyword>
<dbReference type="Proteomes" id="UP001500843">
    <property type="component" value="Unassembled WGS sequence"/>
</dbReference>
<organism evidence="1 2">
    <name type="scientific">Promicromonospora umidemergens</name>
    <dbReference type="NCBI Taxonomy" id="629679"/>
    <lineage>
        <taxon>Bacteria</taxon>
        <taxon>Bacillati</taxon>
        <taxon>Actinomycetota</taxon>
        <taxon>Actinomycetes</taxon>
        <taxon>Micrococcales</taxon>
        <taxon>Promicromonosporaceae</taxon>
        <taxon>Promicromonospora</taxon>
    </lineage>
</organism>